<reference evidence="2 3" key="1">
    <citation type="submission" date="2019-05" db="EMBL/GenBank/DDBJ databases">
        <title>Another draft genome of Portunus trituberculatus and its Hox gene families provides insights of decapod evolution.</title>
        <authorList>
            <person name="Jeong J.-H."/>
            <person name="Song I."/>
            <person name="Kim S."/>
            <person name="Choi T."/>
            <person name="Kim D."/>
            <person name="Ryu S."/>
            <person name="Kim W."/>
        </authorList>
    </citation>
    <scope>NUCLEOTIDE SEQUENCE [LARGE SCALE GENOMIC DNA]</scope>
    <source>
        <tissue evidence="2">Muscle</tissue>
    </source>
</reference>
<dbReference type="EMBL" id="VSRR010004354">
    <property type="protein sequence ID" value="MPC39414.1"/>
    <property type="molecule type" value="Genomic_DNA"/>
</dbReference>
<accession>A0A5B7F4C1</accession>
<comment type="caution">
    <text evidence="2">The sequence shown here is derived from an EMBL/GenBank/DDBJ whole genome shotgun (WGS) entry which is preliminary data.</text>
</comment>
<feature type="compositionally biased region" description="Basic and acidic residues" evidence="1">
    <location>
        <begin position="7"/>
        <end position="18"/>
    </location>
</feature>
<protein>
    <submittedName>
        <fullName evidence="2">Uncharacterized protein</fullName>
    </submittedName>
</protein>
<sequence length="101" mass="11177">MVAPSPDPRDSPPVDLRPRTCCPKRAVGMGRNCHATLTGRNQNEASEDNTYLASQSYGRHYTKESLAGRVRAGGGEQQVMRVPLPALSWHLHLHFLTPDIE</sequence>
<evidence type="ECO:0000313" key="2">
    <source>
        <dbReference type="EMBL" id="MPC39414.1"/>
    </source>
</evidence>
<keyword evidence="3" id="KW-1185">Reference proteome</keyword>
<gene>
    <name evidence="2" type="ORF">E2C01_032951</name>
</gene>
<organism evidence="2 3">
    <name type="scientific">Portunus trituberculatus</name>
    <name type="common">Swimming crab</name>
    <name type="synonym">Neptunus trituberculatus</name>
    <dbReference type="NCBI Taxonomy" id="210409"/>
    <lineage>
        <taxon>Eukaryota</taxon>
        <taxon>Metazoa</taxon>
        <taxon>Ecdysozoa</taxon>
        <taxon>Arthropoda</taxon>
        <taxon>Crustacea</taxon>
        <taxon>Multicrustacea</taxon>
        <taxon>Malacostraca</taxon>
        <taxon>Eumalacostraca</taxon>
        <taxon>Eucarida</taxon>
        <taxon>Decapoda</taxon>
        <taxon>Pleocyemata</taxon>
        <taxon>Brachyura</taxon>
        <taxon>Eubrachyura</taxon>
        <taxon>Portunoidea</taxon>
        <taxon>Portunidae</taxon>
        <taxon>Portuninae</taxon>
        <taxon>Portunus</taxon>
    </lineage>
</organism>
<dbReference type="Proteomes" id="UP000324222">
    <property type="component" value="Unassembled WGS sequence"/>
</dbReference>
<feature type="region of interest" description="Disordered" evidence="1">
    <location>
        <begin position="1"/>
        <end position="22"/>
    </location>
</feature>
<name>A0A5B7F4C1_PORTR</name>
<evidence type="ECO:0000256" key="1">
    <source>
        <dbReference type="SAM" id="MobiDB-lite"/>
    </source>
</evidence>
<evidence type="ECO:0000313" key="3">
    <source>
        <dbReference type="Proteomes" id="UP000324222"/>
    </source>
</evidence>
<dbReference type="AlphaFoldDB" id="A0A5B7F4C1"/>
<proteinExistence type="predicted"/>